<comment type="function">
    <text evidence="9">Assemblin: Protease that plays an essential role in virion assembly within the nucleus. Catalyzes the cleavage of the assembly protein after formation of the spherical procapsid. By that cleavage, the capsid matures and gains its icosahedral shape. The cleavage sites seem to include -Ala-Ser-, -Ala-Ala-, as well as Ala-Thr bonds. Assemblin and cleavages products are evicted from the capsid before or during DNA packaging.</text>
</comment>
<keyword evidence="8 9" id="KW-1035">Host cytoplasm</keyword>
<name>A0A0B4Q5W7_9GAMA</name>
<feature type="chain" id="PRO_5023359567" description="Assembly protein" evidence="9">
    <location>
        <begin position="271"/>
        <end position="646"/>
    </location>
</feature>
<dbReference type="GO" id="GO:0004252">
    <property type="term" value="F:serine-type endopeptidase activity"/>
    <property type="evidence" value="ECO:0007669"/>
    <property type="project" value="UniProtKB-UniRule"/>
</dbReference>
<feature type="region of interest" description="Interaction with major capsid protein" evidence="9">
    <location>
        <begin position="626"/>
        <end position="646"/>
    </location>
</feature>
<feature type="active site" description="Charge relay system" evidence="9">
    <location>
        <position position="152"/>
    </location>
</feature>
<feature type="chain" id="PRO_5023359568" description="Assemblin" evidence="9">
    <location>
        <begin position="1"/>
        <end position="270"/>
    </location>
</feature>
<dbReference type="EC" id="3.4.21.97" evidence="9"/>
<evidence type="ECO:0000313" key="11">
    <source>
        <dbReference type="EMBL" id="AIU39460.1"/>
    </source>
</evidence>
<dbReference type="Pfam" id="PF00716">
    <property type="entry name" value="Peptidase_S21"/>
    <property type="match status" value="1"/>
</dbReference>
<feature type="region of interest" description="Disordered" evidence="10">
    <location>
        <begin position="486"/>
        <end position="520"/>
    </location>
</feature>
<dbReference type="InterPro" id="IPR035443">
    <property type="entry name" value="Herpes_virus_sf"/>
</dbReference>
<feature type="chain" id="PRO_5023359566" description="Capsid scaffolding protein" evidence="9">
    <location>
        <begin position="1"/>
        <end position="646"/>
    </location>
</feature>
<dbReference type="Proteomes" id="UP000163076">
    <property type="component" value="Segment"/>
</dbReference>
<dbReference type="GO" id="GO:0030430">
    <property type="term" value="C:host cell cytoplasm"/>
    <property type="evidence" value="ECO:0007669"/>
    <property type="project" value="UniProtKB-SubCell"/>
</dbReference>
<dbReference type="HAMAP" id="MF_04008">
    <property type="entry name" value="HSV_SCAF"/>
    <property type="match status" value="1"/>
</dbReference>
<proteinExistence type="inferred from homology"/>
<organism evidence="11 12">
    <name type="scientific">Equid gammaherpesvirus 2</name>
    <name type="common">Equine herpesvirus 2</name>
    <dbReference type="NCBI Taxonomy" id="12657"/>
    <lineage>
        <taxon>Viruses</taxon>
        <taxon>Duplodnaviria</taxon>
        <taxon>Heunggongvirae</taxon>
        <taxon>Peploviricota</taxon>
        <taxon>Herviviricetes</taxon>
        <taxon>Herpesvirales</taxon>
        <taxon>Orthoherpesviridae</taxon>
        <taxon>Gammaherpesvirinae</taxon>
        <taxon>Percavirus</taxon>
        <taxon>Percavirus equidgamma2</taxon>
    </lineage>
</organism>
<comment type="subcellular location">
    <molecule>Assemblin</molecule>
    <subcellularLocation>
        <location evidence="9">Host nucleus</location>
    </subcellularLocation>
</comment>
<feature type="site" description="Cleavage; by assemblin; Release site" evidence="9">
    <location>
        <begin position="270"/>
        <end position="271"/>
    </location>
</feature>
<feature type="region of interest" description="Disordered" evidence="10">
    <location>
        <begin position="545"/>
        <end position="627"/>
    </location>
</feature>
<feature type="compositionally biased region" description="Low complexity" evidence="10">
    <location>
        <begin position="610"/>
        <end position="619"/>
    </location>
</feature>
<dbReference type="EMBL" id="KM924294">
    <property type="protein sequence ID" value="AIU39460.1"/>
    <property type="molecule type" value="Genomic_DNA"/>
</dbReference>
<keyword evidence="3 9" id="KW-1188">Viral release from host cell</keyword>
<keyword evidence="7 9" id="KW-0118">Viral capsid assembly</keyword>
<keyword evidence="4 9" id="KW-0645">Protease</keyword>
<comment type="catalytic activity">
    <reaction evidence="9">
        <text>Cleaves -Ala-|-Ser- and -Ala-|-Ala- bonds in the scaffold protein.</text>
        <dbReference type="EC" id="3.4.21.97"/>
    </reaction>
</comment>
<dbReference type="GO" id="GO:0019076">
    <property type="term" value="P:viral release from host cell"/>
    <property type="evidence" value="ECO:0007669"/>
    <property type="project" value="UniProtKB-UniRule"/>
</dbReference>
<keyword evidence="5 9" id="KW-0378">Hydrolase</keyword>
<comment type="similarity">
    <text evidence="9">Belongs to the herpesviridae capsid scaffolding protein family.</text>
</comment>
<dbReference type="GO" id="GO:0042802">
    <property type="term" value="F:identical protein binding"/>
    <property type="evidence" value="ECO:0007669"/>
    <property type="project" value="UniProtKB-UniRule"/>
</dbReference>
<evidence type="ECO:0000256" key="3">
    <source>
        <dbReference type="ARBA" id="ARBA00022612"/>
    </source>
</evidence>
<dbReference type="Gene3D" id="3.20.16.10">
    <property type="entry name" value="Herpesvirus/Caudovirus protease domain"/>
    <property type="match status" value="1"/>
</dbReference>
<feature type="active site" description="Charge relay system" evidence="9">
    <location>
        <position position="174"/>
    </location>
</feature>
<accession>A0A0B4Q5W7</accession>
<keyword evidence="6 9" id="KW-0720">Serine protease</keyword>
<comment type="caution">
    <text evidence="9">Lacks conserved residue(s) required for the propagation of feature annotation.</text>
</comment>
<keyword evidence="2 9" id="KW-1048">Host nucleus</keyword>
<comment type="subunit">
    <molecule>Assemblin</molecule>
    <text evidence="9">Exists in a monomer-dimer equilibrium with the dimer being the active species.</text>
</comment>
<feature type="compositionally biased region" description="Pro residues" evidence="10">
    <location>
        <begin position="14"/>
        <end position="27"/>
    </location>
</feature>
<evidence type="ECO:0000256" key="10">
    <source>
        <dbReference type="SAM" id="MobiDB-lite"/>
    </source>
</evidence>
<evidence type="ECO:0000256" key="1">
    <source>
        <dbReference type="ARBA" id="ARBA00022553"/>
    </source>
</evidence>
<feature type="active site" description="Charge relay system" evidence="9">
    <location>
        <position position="83"/>
    </location>
</feature>
<protein>
    <recommendedName>
        <fullName evidence="9">Capsid scaffolding protein</fullName>
    </recommendedName>
    <alternativeName>
        <fullName evidence="9">Protease precursor</fullName>
        <shortName evidence="9">pPR</shortName>
    </alternativeName>
    <component>
        <recommendedName>
            <fullName evidence="9">Assemblin</fullName>
            <ecNumber evidence="9">3.4.21.97</ecNumber>
        </recommendedName>
        <alternativeName>
            <fullName evidence="9">Protease</fullName>
            <shortName evidence="9">Pr</shortName>
        </alternativeName>
    </component>
    <component>
        <recommendedName>
            <fullName evidence="9">Assembly protein</fullName>
            <shortName evidence="9">AP</shortName>
        </recommendedName>
        <alternativeName>
            <fullName evidence="9">Capsid assembly protein</fullName>
        </alternativeName>
    </component>
</protein>
<evidence type="ECO:0000256" key="4">
    <source>
        <dbReference type="ARBA" id="ARBA00022670"/>
    </source>
</evidence>
<evidence type="ECO:0000256" key="9">
    <source>
        <dbReference type="HAMAP-Rule" id="MF_04008"/>
    </source>
</evidence>
<evidence type="ECO:0000256" key="5">
    <source>
        <dbReference type="ARBA" id="ARBA00022801"/>
    </source>
</evidence>
<dbReference type="SUPFAM" id="SSF50789">
    <property type="entry name" value="Herpes virus serine proteinase, assemblin"/>
    <property type="match status" value="1"/>
</dbReference>
<evidence type="ECO:0000256" key="8">
    <source>
        <dbReference type="ARBA" id="ARBA00023200"/>
    </source>
</evidence>
<comment type="subunit">
    <molecule>Assembly protein</molecule>
    <text evidence="9">Homomultimer. Interacts with major capsid protein.</text>
</comment>
<evidence type="ECO:0000256" key="2">
    <source>
        <dbReference type="ARBA" id="ARBA00022562"/>
    </source>
</evidence>
<dbReference type="PRINTS" id="PR00236">
    <property type="entry name" value="HSVCAPSIDP40"/>
</dbReference>
<feature type="compositionally biased region" description="Pro residues" evidence="10">
    <location>
        <begin position="490"/>
        <end position="516"/>
    </location>
</feature>
<evidence type="ECO:0000313" key="12">
    <source>
        <dbReference type="Proteomes" id="UP000163076"/>
    </source>
</evidence>
<reference evidence="11 12" key="1">
    <citation type="journal article" date="2015" name="Genome Announc.">
        <title>Genome sequences of equid herpesviruses 2 and 5.</title>
        <authorList>
            <person name="Wilkie G.S."/>
            <person name="Kerr K."/>
            <person name="Stewart J.P."/>
            <person name="Studdert M.J."/>
            <person name="Davison A.J."/>
        </authorList>
    </citation>
    <scope>NUCLEOTIDE SEQUENCE [LARGE SCALE GENOMIC DNA]</scope>
    <source>
        <strain evidence="11">G9/92</strain>
    </source>
</reference>
<comment type="subcellular location">
    <molecule>Capsid scaffolding protein</molecule>
    <subcellularLocation>
        <location evidence="9">Host cytoplasm</location>
    </subcellularLocation>
</comment>
<dbReference type="InterPro" id="IPR001847">
    <property type="entry name" value="Peptidase_S21"/>
</dbReference>
<comment type="function">
    <text evidence="9">Capsid scaffolding protein: Acts as a scaffold protein by binding major capsid protein in the cytoplasm, inducing the nuclear localization of both proteins. Multimerizes in the nucleus such as major capsid protein forms the icosahedral T=16 capsid. Autocatalytic cleavage releases the assembly protein, and subsequently abolishes interaction with major capsid protein. Cleavages products are evicted from the capsid before or during DNA packaging.</text>
</comment>
<dbReference type="GO" id="GO:0042025">
    <property type="term" value="C:host cell nucleus"/>
    <property type="evidence" value="ECO:0007669"/>
    <property type="project" value="UniProtKB-SubCell"/>
</dbReference>
<comment type="subcellular location">
    <molecule>Assembly protein</molecule>
    <subcellularLocation>
        <location evidence="9">Host nucleus</location>
    </subcellularLocation>
</comment>
<keyword evidence="1 9" id="KW-0597">Phosphoprotein</keyword>
<gene>
    <name evidence="11" type="primary">ORF17</name>
</gene>
<feature type="compositionally biased region" description="Low complexity" evidence="10">
    <location>
        <begin position="1"/>
        <end position="13"/>
    </location>
</feature>
<comment type="subunit">
    <molecule>Capsid scaffolding protein</molecule>
    <text evidence="9">Homomultimer. Interacts with major capsid protein.</text>
</comment>
<comment type="function">
    <text evidence="9">Assembly protein: Plays a major role in capsid assembly. Acts as a scaffold protein by binding major capsid protein. Multimerizes in the nucleus such as major capsid protein forms the icosahedral T=16 capsid. Cleaved by assemblin after capsid completion. The cleavages products are evicted from the capsid before or during DNA packaging.</text>
</comment>
<evidence type="ECO:0000256" key="7">
    <source>
        <dbReference type="ARBA" id="ARBA00022950"/>
    </source>
</evidence>
<dbReference type="GO" id="GO:0006508">
    <property type="term" value="P:proteolysis"/>
    <property type="evidence" value="ECO:0007669"/>
    <property type="project" value="UniProtKB-KW"/>
</dbReference>
<dbReference type="GO" id="GO:0039708">
    <property type="term" value="P:nuclear capsid assembly"/>
    <property type="evidence" value="ECO:0007669"/>
    <property type="project" value="UniProtKB-ARBA"/>
</dbReference>
<evidence type="ECO:0000256" key="6">
    <source>
        <dbReference type="ARBA" id="ARBA00022825"/>
    </source>
</evidence>
<feature type="region of interest" description="Disordered" evidence="10">
    <location>
        <begin position="1"/>
        <end position="32"/>
    </location>
</feature>
<comment type="domain">
    <text evidence="9">Region of interaction between pPR and pAP is called Amino conserved domain (ACD). The region of interaction with major capsid protein is called carboxyl conserved domain (CCD).</text>
</comment>
<comment type="PTM">
    <text evidence="9">Capsid scaffolding protein: Capsid scaffolding protein is cleaved by assemblin after formation of the spherical procapsid. As a result, the capsid obtains its mature, icosahedral shape. Cleavages occur at two or more sites: release (R-site) and maturation (M-site).</text>
</comment>
<sequence>MSSPSPSSSSSDPPSSPAPVPAPPGPVPEAAAAASPASRAPVYLGGFVDVFSYPKDSRALYLNPADVGAHLPLPGPIPLNVEHLQEAHVGWTLGLHLTRYGLFCVAVITAEEFFALLDRLCAASSVARTRADHHLPPNPTLEMLHTWLPELSLSSIHPDALPGAKGGDTPIFQHVALCAMGQRRGTVAVYGESLDWILSKFTSLSPEERGTIAEGYASPAPESLPEPHFTCSNEILMAKAIDAGFIKNRLEILKTDKGVAEVKAPTYLKASVQGLPANLDEVDSALGGEDPPTAAIATTPHPAADATTMNQQQPFAAQAPAGGCEDLISVPRSTFMTMLQTNLDTMRQTSLGQRFGQPLDAPAAPPAQLRVPPPAAPFPVHPGYYPAPYHPQVDAQAQYLPYVPLPPPGAMPFAPQPLPDFYKYGGIPAPGYSPVAHPARPGKRKRDCDEEFEGPLFPGEIHKDVQSLSKSIAALQSELKDIKNSQQFPQPLPQPQLQPQAQPQPQPAPQLYPAPPQAFYHPAAGDQGYYVRYLNPFQASGGVPCAPGPQGVGEPQAPQVTVTHNGHQAAPQAGGGATGATAANVEQRQPEGGEACGAQQQQPPQPQPQPQQQQQPQQQAFVEASTKPSQISQLQKIFCEELLNKT</sequence>